<dbReference type="GO" id="GO:0003677">
    <property type="term" value="F:DNA binding"/>
    <property type="evidence" value="ECO:0007669"/>
    <property type="project" value="UniProtKB-KW"/>
</dbReference>
<dbReference type="GO" id="GO:0003700">
    <property type="term" value="F:DNA-binding transcription factor activity"/>
    <property type="evidence" value="ECO:0007669"/>
    <property type="project" value="TreeGrafter"/>
</dbReference>
<evidence type="ECO:0000256" key="3">
    <source>
        <dbReference type="ARBA" id="ARBA00023163"/>
    </source>
</evidence>
<dbReference type="GO" id="GO:0005829">
    <property type="term" value="C:cytosol"/>
    <property type="evidence" value="ECO:0007669"/>
    <property type="project" value="TreeGrafter"/>
</dbReference>
<dbReference type="PANTHER" id="PTHR24567:SF74">
    <property type="entry name" value="HTH-TYPE TRANSCRIPTIONAL REGULATOR ARCR"/>
    <property type="match status" value="1"/>
</dbReference>
<name>A0A010RLQ3_PSEFL</name>
<sequence>MPITSGRPIENRLLQGLSKTDYGRLEAQCDNVELAFGTVLCEPGHPILHVYFPQTALIAEVVTLYRHPPLHMSLIGNEGILGATLALGVNTAPMRAVVQGAGTCLRMSGLQLQVALRESPLLLRRLNQYLYVQMMQLAQTAACTHFHEIEPRLARWLLMTHDRAHANHFHLTHMSLADMLGVRRSGVTLAAGTLQQRGLIRYTRGEITILDRKGLEAASCECYSDTHSPAL</sequence>
<dbReference type="HOGENOM" id="CLU_077340_0_0_6"/>
<proteinExistence type="predicted"/>
<reference evidence="5 6" key="1">
    <citation type="journal article" date="2011" name="J. Bacteriol.">
        <title>Draft genome sequence of the polycyclic aromatic hydrocarbon-degrading, genetically engineered bioluminescent bioreporter Pseudomonas fluorescens HK44.</title>
        <authorList>
            <person name="Chauhan A."/>
            <person name="Layton A.C."/>
            <person name="Williams D.E."/>
            <person name="Smartt A.E."/>
            <person name="Ripp S."/>
            <person name="Karpinets T.V."/>
            <person name="Brown S.D."/>
            <person name="Sayler G.S."/>
        </authorList>
    </citation>
    <scope>NUCLEOTIDE SEQUENCE [LARGE SCALE GENOMIC DNA]</scope>
    <source>
        <strain evidence="5 6">HK44</strain>
    </source>
</reference>
<organism evidence="5 6">
    <name type="scientific">Pseudomonas fluorescens HK44</name>
    <dbReference type="NCBI Taxonomy" id="1042209"/>
    <lineage>
        <taxon>Bacteria</taxon>
        <taxon>Pseudomonadati</taxon>
        <taxon>Pseudomonadota</taxon>
        <taxon>Gammaproteobacteria</taxon>
        <taxon>Pseudomonadales</taxon>
        <taxon>Pseudomonadaceae</taxon>
        <taxon>Pseudomonas</taxon>
    </lineage>
</organism>
<accession>A0A010RLQ3</accession>
<protein>
    <submittedName>
        <fullName evidence="5">Crp/Fnr family transcriptional regulator</fullName>
    </submittedName>
</protein>
<dbReference type="eggNOG" id="COG0664">
    <property type="taxonomic scope" value="Bacteria"/>
</dbReference>
<dbReference type="InterPro" id="IPR014710">
    <property type="entry name" value="RmlC-like_jellyroll"/>
</dbReference>
<evidence type="ECO:0000256" key="2">
    <source>
        <dbReference type="ARBA" id="ARBA00023125"/>
    </source>
</evidence>
<dbReference type="InterPro" id="IPR012318">
    <property type="entry name" value="HTH_CRP"/>
</dbReference>
<dbReference type="OrthoDB" id="8969464at2"/>
<dbReference type="PATRIC" id="fig|1042209.11.peg.3857"/>
<dbReference type="SUPFAM" id="SSF51206">
    <property type="entry name" value="cAMP-binding domain-like"/>
    <property type="match status" value="1"/>
</dbReference>
<keyword evidence="1" id="KW-0805">Transcription regulation</keyword>
<dbReference type="PANTHER" id="PTHR24567">
    <property type="entry name" value="CRP FAMILY TRANSCRIPTIONAL REGULATORY PROTEIN"/>
    <property type="match status" value="1"/>
</dbReference>
<feature type="domain" description="HTH crp-type" evidence="4">
    <location>
        <begin position="152"/>
        <end position="217"/>
    </location>
</feature>
<evidence type="ECO:0000313" key="5">
    <source>
        <dbReference type="EMBL" id="EXF93491.1"/>
    </source>
</evidence>
<comment type="caution">
    <text evidence="5">The sequence shown here is derived from an EMBL/GenBank/DDBJ whole genome shotgun (WGS) entry which is preliminary data.</text>
</comment>
<keyword evidence="2" id="KW-0238">DNA-binding</keyword>
<evidence type="ECO:0000256" key="1">
    <source>
        <dbReference type="ARBA" id="ARBA00023015"/>
    </source>
</evidence>
<dbReference type="InterPro" id="IPR050397">
    <property type="entry name" value="Env_Response_Regulators"/>
</dbReference>
<dbReference type="SUPFAM" id="SSF46785">
    <property type="entry name" value="Winged helix' DNA-binding domain"/>
    <property type="match status" value="1"/>
</dbReference>
<keyword evidence="3" id="KW-0804">Transcription</keyword>
<dbReference type="EMBL" id="AFOY02000015">
    <property type="protein sequence ID" value="EXF93491.1"/>
    <property type="molecule type" value="Genomic_DNA"/>
</dbReference>
<dbReference type="Pfam" id="PF13545">
    <property type="entry name" value="HTH_Crp_2"/>
    <property type="match status" value="1"/>
</dbReference>
<gene>
    <name evidence="5" type="ORF">HK44_007380</name>
</gene>
<dbReference type="InterPro" id="IPR018490">
    <property type="entry name" value="cNMP-bd_dom_sf"/>
</dbReference>
<evidence type="ECO:0000259" key="4">
    <source>
        <dbReference type="Pfam" id="PF13545"/>
    </source>
</evidence>
<dbReference type="Proteomes" id="UP000022611">
    <property type="component" value="Unassembled WGS sequence"/>
</dbReference>
<dbReference type="RefSeq" id="WP_019690247.1">
    <property type="nucleotide sequence ID" value="NZ_AFOY02000015.1"/>
</dbReference>
<dbReference type="InterPro" id="IPR036390">
    <property type="entry name" value="WH_DNA-bd_sf"/>
</dbReference>
<evidence type="ECO:0000313" key="6">
    <source>
        <dbReference type="Proteomes" id="UP000022611"/>
    </source>
</evidence>
<dbReference type="AlphaFoldDB" id="A0A010RLQ3"/>
<dbReference type="Gene3D" id="2.60.120.10">
    <property type="entry name" value="Jelly Rolls"/>
    <property type="match status" value="1"/>
</dbReference>